<dbReference type="EMBL" id="CABPSL010000001">
    <property type="protein sequence ID" value="VVD72732.1"/>
    <property type="molecule type" value="Genomic_DNA"/>
</dbReference>
<evidence type="ECO:0000256" key="3">
    <source>
        <dbReference type="ARBA" id="ARBA00022475"/>
    </source>
</evidence>
<dbReference type="GO" id="GO:0055085">
    <property type="term" value="P:transmembrane transport"/>
    <property type="evidence" value="ECO:0007669"/>
    <property type="project" value="InterPro"/>
</dbReference>
<dbReference type="OrthoDB" id="9815533at2"/>
<evidence type="ECO:0000256" key="6">
    <source>
        <dbReference type="ARBA" id="ARBA00022989"/>
    </source>
</evidence>
<keyword evidence="6 8" id="KW-1133">Transmembrane helix</keyword>
<dbReference type="Proteomes" id="UP000384354">
    <property type="component" value="Unassembled WGS sequence"/>
</dbReference>
<dbReference type="Gene3D" id="1.10.3720.10">
    <property type="entry name" value="MetI-like"/>
    <property type="match status" value="1"/>
</dbReference>
<keyword evidence="3" id="KW-1003">Cell membrane</keyword>
<evidence type="ECO:0000313" key="12">
    <source>
        <dbReference type="Proteomes" id="UP000384354"/>
    </source>
</evidence>
<keyword evidence="7 8" id="KW-0472">Membrane</keyword>
<dbReference type="RefSeq" id="WP_017235494.1">
    <property type="nucleotide sequence ID" value="NZ_CABPSL010000001.1"/>
</dbReference>
<feature type="transmembrane region" description="Helical" evidence="8">
    <location>
        <begin position="128"/>
        <end position="156"/>
    </location>
</feature>
<feature type="region of interest" description="Disordered" evidence="9">
    <location>
        <begin position="1"/>
        <end position="20"/>
    </location>
</feature>
<keyword evidence="2 8" id="KW-0813">Transport</keyword>
<feature type="compositionally biased region" description="Polar residues" evidence="9">
    <location>
        <begin position="1"/>
        <end position="11"/>
    </location>
</feature>
<evidence type="ECO:0000256" key="7">
    <source>
        <dbReference type="ARBA" id="ARBA00023136"/>
    </source>
</evidence>
<dbReference type="PANTHER" id="PTHR43357">
    <property type="entry name" value="INNER MEMBRANE ABC TRANSPORTER PERMEASE PROTEIN YDCV"/>
    <property type="match status" value="1"/>
</dbReference>
<evidence type="ECO:0000256" key="2">
    <source>
        <dbReference type="ARBA" id="ARBA00022448"/>
    </source>
</evidence>
<dbReference type="CDD" id="cd06261">
    <property type="entry name" value="TM_PBP2"/>
    <property type="match status" value="1"/>
</dbReference>
<evidence type="ECO:0000259" key="10">
    <source>
        <dbReference type="PROSITE" id="PS50928"/>
    </source>
</evidence>
<gene>
    <name evidence="11" type="primary">ydcV_3</name>
    <name evidence="11" type="ORF">PCE31106_00686</name>
</gene>
<dbReference type="AlphaFoldDB" id="A0A5E4SD79"/>
<protein>
    <submittedName>
        <fullName evidence="11">Inner membrane ABC transporter permease protein YdcV</fullName>
    </submittedName>
</protein>
<dbReference type="InterPro" id="IPR000515">
    <property type="entry name" value="MetI-like"/>
</dbReference>
<feature type="transmembrane region" description="Helical" evidence="8">
    <location>
        <begin position="206"/>
        <end position="228"/>
    </location>
</feature>
<proteinExistence type="inferred from homology"/>
<dbReference type="PROSITE" id="PS50928">
    <property type="entry name" value="ABC_TM1"/>
    <property type="match status" value="1"/>
</dbReference>
<comment type="subcellular location">
    <subcellularLocation>
        <location evidence="1">Cell inner membrane</location>
        <topology evidence="1">Multi-pass membrane protein</topology>
    </subcellularLocation>
    <subcellularLocation>
        <location evidence="8">Cell membrane</location>
        <topology evidence="8">Multi-pass membrane protein</topology>
    </subcellularLocation>
</comment>
<evidence type="ECO:0000256" key="4">
    <source>
        <dbReference type="ARBA" id="ARBA00022519"/>
    </source>
</evidence>
<evidence type="ECO:0000256" key="5">
    <source>
        <dbReference type="ARBA" id="ARBA00022692"/>
    </source>
</evidence>
<sequence length="295" mass="31733">MRQPAINSHNAYQEPPATGGRPSRFPPYVSLVERLWYYLLRAGNALTLLFLVLPVLVMVPLSFSDSTFLAYPIPAYSLRWYHNLFNSDEWMSAARNSFIIAPLATLLATILGTLAATGLNQVQFRGKAILMAVLMSPMIVPVIVVGVGMYLCFAPLGLAGTYLGMVLAHAALGAPFVVTTVSATLRGFNQNLVRASLSLGAGPLETFFRVTLPVIAPGVISGALFAFATSFDDVVVTLFLAGPGQATLPRQMFTGIRENISPTIAALATILIVFSTCLLLVLEWLRGRGAKRNAT</sequence>
<keyword evidence="5 8" id="KW-0812">Transmembrane</keyword>
<evidence type="ECO:0000256" key="9">
    <source>
        <dbReference type="SAM" id="MobiDB-lite"/>
    </source>
</evidence>
<dbReference type="PANTHER" id="PTHR43357:SF4">
    <property type="entry name" value="INNER MEMBRANE ABC TRANSPORTER PERMEASE PROTEIN YDCV"/>
    <property type="match status" value="1"/>
</dbReference>
<evidence type="ECO:0000313" key="11">
    <source>
        <dbReference type="EMBL" id="VVD72732.1"/>
    </source>
</evidence>
<evidence type="ECO:0000256" key="1">
    <source>
        <dbReference type="ARBA" id="ARBA00004429"/>
    </source>
</evidence>
<dbReference type="SUPFAM" id="SSF161098">
    <property type="entry name" value="MetI-like"/>
    <property type="match status" value="1"/>
</dbReference>
<comment type="similarity">
    <text evidence="8">Belongs to the binding-protein-dependent transport system permease family.</text>
</comment>
<feature type="transmembrane region" description="Helical" evidence="8">
    <location>
        <begin position="48"/>
        <end position="73"/>
    </location>
</feature>
<name>A0A5E4SD79_9BURK</name>
<feature type="transmembrane region" description="Helical" evidence="8">
    <location>
        <begin position="260"/>
        <end position="282"/>
    </location>
</feature>
<accession>A0A5E4SD79</accession>
<feature type="transmembrane region" description="Helical" evidence="8">
    <location>
        <begin position="162"/>
        <end position="185"/>
    </location>
</feature>
<dbReference type="GO" id="GO:0005886">
    <property type="term" value="C:plasma membrane"/>
    <property type="evidence" value="ECO:0007669"/>
    <property type="project" value="UniProtKB-SubCell"/>
</dbReference>
<dbReference type="InterPro" id="IPR035906">
    <property type="entry name" value="MetI-like_sf"/>
</dbReference>
<evidence type="ECO:0000256" key="8">
    <source>
        <dbReference type="RuleBase" id="RU363032"/>
    </source>
</evidence>
<dbReference type="Pfam" id="PF00528">
    <property type="entry name" value="BPD_transp_1"/>
    <property type="match status" value="1"/>
</dbReference>
<feature type="transmembrane region" description="Helical" evidence="8">
    <location>
        <begin position="93"/>
        <end position="116"/>
    </location>
</feature>
<keyword evidence="4" id="KW-0997">Cell inner membrane</keyword>
<reference evidence="11 12" key="1">
    <citation type="submission" date="2019-08" db="EMBL/GenBank/DDBJ databases">
        <authorList>
            <person name="Peeters C."/>
        </authorList>
    </citation>
    <scope>NUCLEOTIDE SEQUENCE [LARGE SCALE GENOMIC DNA]</scope>
    <source>
        <strain evidence="11 12">LMG 31106</strain>
    </source>
</reference>
<organism evidence="11 12">
    <name type="scientific">Pandoraea cepalis</name>
    <dbReference type="NCBI Taxonomy" id="2508294"/>
    <lineage>
        <taxon>Bacteria</taxon>
        <taxon>Pseudomonadati</taxon>
        <taxon>Pseudomonadota</taxon>
        <taxon>Betaproteobacteria</taxon>
        <taxon>Burkholderiales</taxon>
        <taxon>Burkholderiaceae</taxon>
        <taxon>Pandoraea</taxon>
    </lineage>
</organism>
<feature type="domain" description="ABC transmembrane type-1" evidence="10">
    <location>
        <begin position="94"/>
        <end position="282"/>
    </location>
</feature>